<reference evidence="8 9" key="1">
    <citation type="submission" date="2014-09" db="EMBL/GenBank/DDBJ databases">
        <title>Isolation and characterization of Aurantimonas altamirensis ON-56566 from clinical sample following a dog bite.</title>
        <authorList>
            <person name="Eshaghi A."/>
            <person name="Li A."/>
            <person name="Shahinas D."/>
            <person name="Bahn P."/>
            <person name="Kus J.V."/>
            <person name="Patel S.N."/>
        </authorList>
    </citation>
    <scope>NUCLEOTIDE SEQUENCE [LARGE SCALE GENOMIC DNA]</scope>
    <source>
        <strain evidence="8 9">ON-56566</strain>
    </source>
</reference>
<name>A0A0B1Q606_9HYPH</name>
<dbReference type="SUPFAM" id="SSF56925">
    <property type="entry name" value="OMPA-like"/>
    <property type="match status" value="1"/>
</dbReference>
<dbReference type="Pfam" id="PF13505">
    <property type="entry name" value="OMP_b-brl"/>
    <property type="match status" value="1"/>
</dbReference>
<dbReference type="PANTHER" id="PTHR34001">
    <property type="entry name" value="BLL7405 PROTEIN"/>
    <property type="match status" value="1"/>
</dbReference>
<evidence type="ECO:0000259" key="7">
    <source>
        <dbReference type="Pfam" id="PF13505"/>
    </source>
</evidence>
<dbReference type="OrthoDB" id="8455142at2"/>
<comment type="caution">
    <text evidence="8">The sequence shown here is derived from an EMBL/GenBank/DDBJ whole genome shotgun (WGS) entry which is preliminary data.</text>
</comment>
<dbReference type="Gene3D" id="2.40.160.20">
    <property type="match status" value="1"/>
</dbReference>
<keyword evidence="4" id="KW-0998">Cell outer membrane</keyword>
<feature type="signal peptide" evidence="6">
    <location>
        <begin position="1"/>
        <end position="22"/>
    </location>
</feature>
<keyword evidence="3" id="KW-0472">Membrane</keyword>
<evidence type="ECO:0000313" key="9">
    <source>
        <dbReference type="Proteomes" id="UP000030826"/>
    </source>
</evidence>
<comment type="similarity">
    <text evidence="5">Belongs to the Omp25/RopB family.</text>
</comment>
<evidence type="ECO:0000256" key="6">
    <source>
        <dbReference type="SAM" id="SignalP"/>
    </source>
</evidence>
<dbReference type="PANTHER" id="PTHR34001:SF3">
    <property type="entry name" value="BLL7405 PROTEIN"/>
    <property type="match status" value="1"/>
</dbReference>
<accession>A0A0B1Q606</accession>
<dbReference type="InterPro" id="IPR011250">
    <property type="entry name" value="OMP/PagP_B-barrel"/>
</dbReference>
<evidence type="ECO:0000313" key="8">
    <source>
        <dbReference type="EMBL" id="KHJ54255.1"/>
    </source>
</evidence>
<proteinExistence type="inferred from homology"/>
<dbReference type="InterPro" id="IPR051692">
    <property type="entry name" value="OMP-like"/>
</dbReference>
<evidence type="ECO:0000256" key="2">
    <source>
        <dbReference type="ARBA" id="ARBA00022729"/>
    </source>
</evidence>
<feature type="chain" id="PRO_5002063092" evidence="6">
    <location>
        <begin position="23"/>
        <end position="216"/>
    </location>
</feature>
<organism evidence="8 9">
    <name type="scientific">Aureimonas altamirensis</name>
    <dbReference type="NCBI Taxonomy" id="370622"/>
    <lineage>
        <taxon>Bacteria</taxon>
        <taxon>Pseudomonadati</taxon>
        <taxon>Pseudomonadota</taxon>
        <taxon>Alphaproteobacteria</taxon>
        <taxon>Hyphomicrobiales</taxon>
        <taxon>Aurantimonadaceae</taxon>
        <taxon>Aureimonas</taxon>
    </lineage>
</organism>
<gene>
    <name evidence="8" type="ORF">LA66_12385</name>
</gene>
<dbReference type="STRING" id="370622.LA66_12385"/>
<evidence type="ECO:0000256" key="3">
    <source>
        <dbReference type="ARBA" id="ARBA00023136"/>
    </source>
</evidence>
<dbReference type="AlphaFoldDB" id="A0A0B1Q606"/>
<dbReference type="EMBL" id="JRFJ01000003">
    <property type="protein sequence ID" value="KHJ54255.1"/>
    <property type="molecule type" value="Genomic_DNA"/>
</dbReference>
<evidence type="ECO:0000256" key="5">
    <source>
        <dbReference type="ARBA" id="ARBA00038306"/>
    </source>
</evidence>
<dbReference type="InterPro" id="IPR027385">
    <property type="entry name" value="Beta-barrel_OMP"/>
</dbReference>
<sequence length="216" mass="22556">MNRLPVLFCIIALAGLSQPVLAADVGDPGAVLVDDGPQVYTWAGPYAGGFVGYSRADFDNPGGGTFRADGFIGGVYAGYNLQSERLVYGLEADVGASDVDGSGLAYSTGVPIDESSTAFGSLRARVGIAYDPILMFATAGLAVANNELTLDGSSDSATHLGWTVGAGVEAALRDNVTSRIEYRYTDFQSRDYDIGNVTISSGYDEHSIRAGLALKF</sequence>
<evidence type="ECO:0000256" key="4">
    <source>
        <dbReference type="ARBA" id="ARBA00023237"/>
    </source>
</evidence>
<protein>
    <submittedName>
        <fullName evidence="8">Cell envelope biogenesis protein OmpA</fullName>
    </submittedName>
</protein>
<evidence type="ECO:0000256" key="1">
    <source>
        <dbReference type="ARBA" id="ARBA00004442"/>
    </source>
</evidence>
<dbReference type="GO" id="GO:0009279">
    <property type="term" value="C:cell outer membrane"/>
    <property type="evidence" value="ECO:0007669"/>
    <property type="project" value="UniProtKB-SubCell"/>
</dbReference>
<dbReference type="Proteomes" id="UP000030826">
    <property type="component" value="Unassembled WGS sequence"/>
</dbReference>
<feature type="domain" description="Outer membrane protein beta-barrel" evidence="7">
    <location>
        <begin position="13"/>
        <end position="216"/>
    </location>
</feature>
<keyword evidence="2 6" id="KW-0732">Signal</keyword>
<dbReference type="RefSeq" id="WP_039193515.1">
    <property type="nucleotide sequence ID" value="NZ_JRFJ01000003.1"/>
</dbReference>
<comment type="subcellular location">
    <subcellularLocation>
        <location evidence="1">Cell outer membrane</location>
    </subcellularLocation>
</comment>